<sequence length="80" mass="9259">MPRPSTASNKGAKDESVRVVVRCRPMSDKEQDSGCERVVDMDGQQKQVTLRRPRSEGSQRMSNSGEDVHNFYFDYVYDWK</sequence>
<feature type="region of interest" description="Disordered" evidence="4">
    <location>
        <begin position="43"/>
        <end position="64"/>
    </location>
</feature>
<comment type="similarity">
    <text evidence="3">Belongs to the TRAFAC class myosin-kinesin ATPase superfamily. Kinesin family.</text>
</comment>
<proteinExistence type="inferred from homology"/>
<dbReference type="GO" id="GO:0008017">
    <property type="term" value="F:microtubule binding"/>
    <property type="evidence" value="ECO:0007669"/>
    <property type="project" value="InterPro"/>
</dbReference>
<evidence type="ECO:0000256" key="4">
    <source>
        <dbReference type="SAM" id="MobiDB-lite"/>
    </source>
</evidence>
<evidence type="ECO:0000256" key="2">
    <source>
        <dbReference type="ARBA" id="ARBA00022840"/>
    </source>
</evidence>
<protein>
    <recommendedName>
        <fullName evidence="5">Kinesin motor domain-containing protein</fullName>
    </recommendedName>
</protein>
<evidence type="ECO:0000313" key="6">
    <source>
        <dbReference type="EMBL" id="CAF3980140.1"/>
    </source>
</evidence>
<evidence type="ECO:0000259" key="5">
    <source>
        <dbReference type="PROSITE" id="PS50067"/>
    </source>
</evidence>
<comment type="caution">
    <text evidence="3">Lacks conserved residue(s) required for the propagation of feature annotation.</text>
</comment>
<dbReference type="PROSITE" id="PS50067">
    <property type="entry name" value="KINESIN_MOTOR_2"/>
    <property type="match status" value="1"/>
</dbReference>
<dbReference type="GO" id="GO:0003777">
    <property type="term" value="F:microtubule motor activity"/>
    <property type="evidence" value="ECO:0007669"/>
    <property type="project" value="InterPro"/>
</dbReference>
<dbReference type="AlphaFoldDB" id="A0A8S2MYV9"/>
<evidence type="ECO:0000256" key="1">
    <source>
        <dbReference type="ARBA" id="ARBA00022741"/>
    </source>
</evidence>
<name>A0A8S2MYV9_9BILA</name>
<keyword evidence="2" id="KW-0067">ATP-binding</keyword>
<dbReference type="SUPFAM" id="SSF52540">
    <property type="entry name" value="P-loop containing nucleoside triphosphate hydrolases"/>
    <property type="match status" value="1"/>
</dbReference>
<evidence type="ECO:0000313" key="7">
    <source>
        <dbReference type="Proteomes" id="UP000681720"/>
    </source>
</evidence>
<evidence type="ECO:0000256" key="3">
    <source>
        <dbReference type="PROSITE-ProRule" id="PRU00283"/>
    </source>
</evidence>
<feature type="domain" description="Kinesin motor" evidence="5">
    <location>
        <begin position="16"/>
        <end position="80"/>
    </location>
</feature>
<organism evidence="6 7">
    <name type="scientific">Rotaria magnacalcarata</name>
    <dbReference type="NCBI Taxonomy" id="392030"/>
    <lineage>
        <taxon>Eukaryota</taxon>
        <taxon>Metazoa</taxon>
        <taxon>Spiralia</taxon>
        <taxon>Gnathifera</taxon>
        <taxon>Rotifera</taxon>
        <taxon>Eurotatoria</taxon>
        <taxon>Bdelloidea</taxon>
        <taxon>Philodinida</taxon>
        <taxon>Philodinidae</taxon>
        <taxon>Rotaria</taxon>
    </lineage>
</organism>
<dbReference type="EMBL" id="CAJOBJ010003844">
    <property type="protein sequence ID" value="CAF3980140.1"/>
    <property type="molecule type" value="Genomic_DNA"/>
</dbReference>
<keyword evidence="1" id="KW-0547">Nucleotide-binding</keyword>
<dbReference type="Gene3D" id="3.40.850.10">
    <property type="entry name" value="Kinesin motor domain"/>
    <property type="match status" value="1"/>
</dbReference>
<dbReference type="InterPro" id="IPR027417">
    <property type="entry name" value="P-loop_NTPase"/>
</dbReference>
<accession>A0A8S2MYV9</accession>
<dbReference type="InterPro" id="IPR036961">
    <property type="entry name" value="Kinesin_motor_dom_sf"/>
</dbReference>
<dbReference type="GO" id="GO:0005524">
    <property type="term" value="F:ATP binding"/>
    <property type="evidence" value="ECO:0007669"/>
    <property type="project" value="UniProtKB-KW"/>
</dbReference>
<dbReference type="GO" id="GO:0007018">
    <property type="term" value="P:microtubule-based movement"/>
    <property type="evidence" value="ECO:0007669"/>
    <property type="project" value="InterPro"/>
</dbReference>
<dbReference type="InterPro" id="IPR001752">
    <property type="entry name" value="Kinesin_motor_dom"/>
</dbReference>
<comment type="caution">
    <text evidence="6">The sequence shown here is derived from an EMBL/GenBank/DDBJ whole genome shotgun (WGS) entry which is preliminary data.</text>
</comment>
<reference evidence="6" key="1">
    <citation type="submission" date="2021-02" db="EMBL/GenBank/DDBJ databases">
        <authorList>
            <person name="Nowell W R."/>
        </authorList>
    </citation>
    <scope>NUCLEOTIDE SEQUENCE</scope>
</reference>
<gene>
    <name evidence="6" type="ORF">GIL414_LOCUS10634</name>
</gene>
<dbReference type="Proteomes" id="UP000681720">
    <property type="component" value="Unassembled WGS sequence"/>
</dbReference>